<dbReference type="EMBL" id="JAESJJ010000025">
    <property type="protein sequence ID" value="MBL3610299.1"/>
    <property type="molecule type" value="Genomic_DNA"/>
</dbReference>
<feature type="region of interest" description="Disordered" evidence="1">
    <location>
        <begin position="43"/>
        <end position="66"/>
    </location>
</feature>
<organism evidence="2 3">
    <name type="scientific">Rhodovulum sulfidophilum</name>
    <name type="common">Rhodobacter sulfidophilus</name>
    <dbReference type="NCBI Taxonomy" id="35806"/>
    <lineage>
        <taxon>Bacteria</taxon>
        <taxon>Pseudomonadati</taxon>
        <taxon>Pseudomonadota</taxon>
        <taxon>Alphaproteobacteria</taxon>
        <taxon>Rhodobacterales</taxon>
        <taxon>Paracoccaceae</taxon>
        <taxon>Rhodovulum</taxon>
    </lineage>
</organism>
<name>A0ABS1RZD7_RHOSU</name>
<accession>A0ABS1RZD7</accession>
<proteinExistence type="predicted"/>
<evidence type="ECO:0000313" key="2">
    <source>
        <dbReference type="EMBL" id="MBL3610299.1"/>
    </source>
</evidence>
<feature type="compositionally biased region" description="Basic residues" evidence="1">
    <location>
        <begin position="43"/>
        <end position="57"/>
    </location>
</feature>
<gene>
    <name evidence="2" type="ORF">JMM60_16160</name>
</gene>
<dbReference type="Proteomes" id="UP000604473">
    <property type="component" value="Unassembled WGS sequence"/>
</dbReference>
<evidence type="ECO:0000313" key="3">
    <source>
        <dbReference type="Proteomes" id="UP000604473"/>
    </source>
</evidence>
<dbReference type="RefSeq" id="WP_202249964.1">
    <property type="nucleotide sequence ID" value="NZ_JAESJG010000072.1"/>
</dbReference>
<sequence length="89" mass="9741">MTVGPIWRKLGVAKARFYSGKKIRAGMGGEALCDIDGGMARHRNMPHRGLPKTHRGNHAPLPYPDEWRRSSRGEQGCFLAVGGGRLLAC</sequence>
<protein>
    <submittedName>
        <fullName evidence="2">Uncharacterized protein</fullName>
    </submittedName>
</protein>
<reference evidence="2 3" key="1">
    <citation type="submission" date="2021-01" db="EMBL/GenBank/DDBJ databases">
        <title>Draft genomes of Rhodovulum sulfidophilum.</title>
        <authorList>
            <person name="Guzman M.S."/>
        </authorList>
    </citation>
    <scope>NUCLEOTIDE SEQUENCE [LARGE SCALE GENOMIC DNA]</scope>
    <source>
        <strain evidence="2 3">AB35</strain>
    </source>
</reference>
<keyword evidence="3" id="KW-1185">Reference proteome</keyword>
<comment type="caution">
    <text evidence="2">The sequence shown here is derived from an EMBL/GenBank/DDBJ whole genome shotgun (WGS) entry which is preliminary data.</text>
</comment>
<evidence type="ECO:0000256" key="1">
    <source>
        <dbReference type="SAM" id="MobiDB-lite"/>
    </source>
</evidence>